<keyword evidence="3 7" id="KW-0812">Transmembrane</keyword>
<accession>A0A0K0E7G5</accession>
<organism evidence="10">
    <name type="scientific">Strongyloides stercoralis</name>
    <name type="common">Threadworm</name>
    <dbReference type="NCBI Taxonomy" id="6248"/>
    <lineage>
        <taxon>Eukaryota</taxon>
        <taxon>Metazoa</taxon>
        <taxon>Ecdysozoa</taxon>
        <taxon>Nematoda</taxon>
        <taxon>Chromadorea</taxon>
        <taxon>Rhabditida</taxon>
        <taxon>Tylenchina</taxon>
        <taxon>Panagrolaimomorpha</taxon>
        <taxon>Strongyloidoidea</taxon>
        <taxon>Strongyloididae</taxon>
        <taxon>Strongyloides</taxon>
    </lineage>
</organism>
<comment type="subunit">
    <text evidence="7">Component of 250-400 kDa complexes called cytochrome oxidase assembly intermediates or COA complexes.</text>
</comment>
<keyword evidence="7" id="KW-0999">Mitochondrion inner membrane</keyword>
<comment type="similarity">
    <text evidence="2 7">Belongs to the COA3 family.</text>
</comment>
<dbReference type="InterPro" id="IPR018628">
    <property type="entry name" value="Coa3_CC"/>
</dbReference>
<dbReference type="STRING" id="6248.A0A0K0E7G5"/>
<evidence type="ECO:0000256" key="6">
    <source>
        <dbReference type="ARBA" id="ARBA00023136"/>
    </source>
</evidence>
<feature type="domain" description="Cytochrome c oxidase assembly factor 3 mitochondrial coiled-coil" evidence="8">
    <location>
        <begin position="78"/>
        <end position="126"/>
    </location>
</feature>
<dbReference type="WBParaSite" id="SSTP_0000544200.1">
    <property type="protein sequence ID" value="SSTP_0000544200.1"/>
    <property type="gene ID" value="SSTP_0000544200"/>
</dbReference>
<feature type="transmembrane region" description="Helical" evidence="7">
    <location>
        <begin position="93"/>
        <end position="112"/>
    </location>
</feature>
<evidence type="ECO:0000256" key="2">
    <source>
        <dbReference type="ARBA" id="ARBA00007035"/>
    </source>
</evidence>
<evidence type="ECO:0000259" key="8">
    <source>
        <dbReference type="Pfam" id="PF09813"/>
    </source>
</evidence>
<dbReference type="GO" id="GO:0005743">
    <property type="term" value="C:mitochondrial inner membrane"/>
    <property type="evidence" value="ECO:0007669"/>
    <property type="project" value="UniProtKB-UniRule"/>
</dbReference>
<keyword evidence="9" id="KW-1185">Reference proteome</keyword>
<dbReference type="WBParaSite" id="TCONS_00003479.p1">
    <property type="protein sequence ID" value="TCONS_00003479.p1"/>
    <property type="gene ID" value="XLOC_003221"/>
</dbReference>
<protein>
    <recommendedName>
        <fullName evidence="7">Cytochrome c oxidase assembly factor 3</fullName>
    </recommendedName>
</protein>
<dbReference type="InterPro" id="IPR041752">
    <property type="entry name" value="Coa3"/>
</dbReference>
<sequence>MSATLQKLMKLSLKQRIFLSRSYSLSIKEPSKTLCLDKSRQEELDKLYDEKSEFLQRVEIGDLPRVQQRYAKQFERLNEERVKEIFEKNYKNIFGFIILLCTVVGIYSYTIFAVKQETLLEEIDEEVAAEKGINQTPSETKRTH</sequence>
<proteinExistence type="inferred from homology"/>
<dbReference type="GO" id="GO:0033617">
    <property type="term" value="P:mitochondrial respiratory chain complex IV assembly"/>
    <property type="evidence" value="ECO:0007669"/>
    <property type="project" value="UniProtKB-UniRule"/>
</dbReference>
<evidence type="ECO:0000256" key="3">
    <source>
        <dbReference type="ARBA" id="ARBA00022692"/>
    </source>
</evidence>
<reference evidence="10" key="1">
    <citation type="submission" date="2015-08" db="UniProtKB">
        <authorList>
            <consortium name="WormBaseParasite"/>
        </authorList>
    </citation>
    <scope>IDENTIFICATION</scope>
</reference>
<keyword evidence="6 7" id="KW-0472">Membrane</keyword>
<dbReference type="PANTHER" id="PTHR15642">
    <property type="entry name" value="CYTOCHROME C OXIDASE ASSEMBLY FACTOR 3, MITOCHONDRIAL"/>
    <property type="match status" value="1"/>
</dbReference>
<dbReference type="PANTHER" id="PTHR15642:SF3">
    <property type="entry name" value="CYTOCHROME C OXIDASE ASSEMBLY FACTOR 3 HOMOLOG, MITOCHONDRIAL"/>
    <property type="match status" value="1"/>
</dbReference>
<evidence type="ECO:0000256" key="1">
    <source>
        <dbReference type="ARBA" id="ARBA00004304"/>
    </source>
</evidence>
<evidence type="ECO:0000256" key="5">
    <source>
        <dbReference type="ARBA" id="ARBA00023128"/>
    </source>
</evidence>
<keyword evidence="5 7" id="KW-0496">Mitochondrion</keyword>
<comment type="subcellular location">
    <subcellularLocation>
        <location evidence="1">Mitochondrion membrane</location>
        <topology evidence="1">Single-pass membrane protein</topology>
    </subcellularLocation>
</comment>
<dbReference type="Pfam" id="PF09813">
    <property type="entry name" value="Coa3_cc"/>
    <property type="match status" value="1"/>
</dbReference>
<comment type="function">
    <text evidence="7">Required for assembly of cytochrome c oxidase (complex IV).</text>
</comment>
<evidence type="ECO:0000313" key="10">
    <source>
        <dbReference type="WBParaSite" id="SSTP_0000544200.1"/>
    </source>
</evidence>
<evidence type="ECO:0000256" key="7">
    <source>
        <dbReference type="RuleBase" id="RU367056"/>
    </source>
</evidence>
<name>A0A0K0E7G5_STRER</name>
<dbReference type="Proteomes" id="UP000035681">
    <property type="component" value="Unplaced"/>
</dbReference>
<dbReference type="AlphaFoldDB" id="A0A0K0E7G5"/>
<keyword evidence="4 7" id="KW-1133">Transmembrane helix</keyword>
<evidence type="ECO:0000256" key="4">
    <source>
        <dbReference type="ARBA" id="ARBA00022989"/>
    </source>
</evidence>
<evidence type="ECO:0000313" key="9">
    <source>
        <dbReference type="Proteomes" id="UP000035681"/>
    </source>
</evidence>